<keyword evidence="1" id="KW-0560">Oxidoreductase</keyword>
<feature type="domain" description="Aldehyde dehydrogenase" evidence="3">
    <location>
        <begin position="1"/>
        <end position="171"/>
    </location>
</feature>
<dbReference type="Gene3D" id="3.40.605.10">
    <property type="entry name" value="Aldehyde Dehydrogenase, Chain A, domain 1"/>
    <property type="match status" value="1"/>
</dbReference>
<dbReference type="InterPro" id="IPR016162">
    <property type="entry name" value="Ald_DH_N"/>
</dbReference>
<evidence type="ECO:0000313" key="5">
    <source>
        <dbReference type="Proteomes" id="UP000002489"/>
    </source>
</evidence>
<dbReference type="InterPro" id="IPR050740">
    <property type="entry name" value="Aldehyde_DH_Superfamily"/>
</dbReference>
<proteinExistence type="predicted"/>
<dbReference type="Gene3D" id="3.40.309.10">
    <property type="entry name" value="Aldehyde Dehydrogenase, Chain A, domain 2"/>
    <property type="match status" value="1"/>
</dbReference>
<dbReference type="PANTHER" id="PTHR43353">
    <property type="entry name" value="SUCCINATE-SEMIALDEHYDE DEHYDROGENASE, MITOCHONDRIAL"/>
    <property type="match status" value="1"/>
</dbReference>
<dbReference type="Proteomes" id="UP000002489">
    <property type="component" value="Unassembled WGS sequence"/>
</dbReference>
<evidence type="ECO:0000256" key="1">
    <source>
        <dbReference type="ARBA" id="ARBA00023002"/>
    </source>
</evidence>
<evidence type="ECO:0000256" key="2">
    <source>
        <dbReference type="SAM" id="MobiDB-lite"/>
    </source>
</evidence>
<dbReference type="InterPro" id="IPR015590">
    <property type="entry name" value="Aldehyde_DH_dom"/>
</dbReference>
<dbReference type="InterPro" id="IPR016161">
    <property type="entry name" value="Ald_DH/histidinol_DH"/>
</dbReference>
<dbReference type="SUPFAM" id="SSF53720">
    <property type="entry name" value="ALDH-like"/>
    <property type="match status" value="1"/>
</dbReference>
<dbReference type="GO" id="GO:0009450">
    <property type="term" value="P:gamma-aminobutyric acid catabolic process"/>
    <property type="evidence" value="ECO:0007669"/>
    <property type="project" value="TreeGrafter"/>
</dbReference>
<dbReference type="PANTHER" id="PTHR43353:SF6">
    <property type="entry name" value="CYTOPLASMIC ALDEHYDE DEHYDROGENASE (EUROFUNG)"/>
    <property type="match status" value="1"/>
</dbReference>
<dbReference type="AlphaFoldDB" id="A0A0D2XFD6"/>
<reference evidence="5" key="1">
    <citation type="journal article" date="2012" name="Mol. Plant Microbe Interact.">
        <title>A highly conserved effector in Fusarium oxysporum is required for full virulence on Arabidopsis.</title>
        <authorList>
            <person name="Thatcher L.F."/>
            <person name="Gardiner D.M."/>
            <person name="Kazan K."/>
            <person name="Manners J."/>
        </authorList>
    </citation>
    <scope>NUCLEOTIDE SEQUENCE [LARGE SCALE GENOMIC DNA]</scope>
    <source>
        <strain evidence="5">Fo5176</strain>
    </source>
</reference>
<feature type="compositionally biased region" description="Polar residues" evidence="2">
    <location>
        <begin position="210"/>
        <end position="225"/>
    </location>
</feature>
<evidence type="ECO:0000313" key="4">
    <source>
        <dbReference type="EnsemblFungi" id="FOXG_02625P0"/>
    </source>
</evidence>
<name>A0A0D2XFD6_FUSOF</name>
<dbReference type="Pfam" id="PF00171">
    <property type="entry name" value="Aldedh"/>
    <property type="match status" value="1"/>
</dbReference>
<organism evidence="4 5">
    <name type="scientific">Fusarium oxysporum (strain Fo5176)</name>
    <name type="common">Fusarium vascular wilt</name>
    <dbReference type="NCBI Taxonomy" id="660025"/>
    <lineage>
        <taxon>Eukaryota</taxon>
        <taxon>Fungi</taxon>
        <taxon>Dikarya</taxon>
        <taxon>Ascomycota</taxon>
        <taxon>Pezizomycotina</taxon>
        <taxon>Sordariomycetes</taxon>
        <taxon>Hypocreomycetidae</taxon>
        <taxon>Hypocreales</taxon>
        <taxon>Nectriaceae</taxon>
        <taxon>Fusarium</taxon>
        <taxon>Fusarium oxysporum species complex</taxon>
    </lineage>
</organism>
<dbReference type="STRING" id="426428.A0A0D2XFD6"/>
<dbReference type="GO" id="GO:0004777">
    <property type="term" value="F:succinate-semialdehyde dehydrogenase (NAD+) activity"/>
    <property type="evidence" value="ECO:0007669"/>
    <property type="project" value="TreeGrafter"/>
</dbReference>
<protein>
    <recommendedName>
        <fullName evidence="3">Aldehyde dehydrogenase domain-containing protein</fullName>
    </recommendedName>
</protein>
<dbReference type="EnsemblFungi" id="FOXG_02625T0">
    <property type="protein sequence ID" value="FOXG_02625P0"/>
    <property type="gene ID" value="FOXG_02625"/>
</dbReference>
<sequence length="254" mass="27453">MATERILVHSSIATEFQNVLAKTVNAMFGSQEDTPVLITSAAAKKNRALVEDAISQGAKPLDMFTTELDANTVDTKMRPVVLTNMSTSMDLYRQESFGPSVSWFAFDTEEEAIKLANDTDYGLSASIYTENLGTAFRVAEQLDSGAVHINSMTVHDEFALPHGGVKKRKLGECSMFGTDLDLYCCQVPKLPVLGCDGLKEGYPTSLFLRPTSSVPNGNPLASPSSRKTKRVPEQGSPSFLSAPLVSDIVPVLDP</sequence>
<feature type="region of interest" description="Disordered" evidence="2">
    <location>
        <begin position="209"/>
        <end position="240"/>
    </location>
</feature>
<reference evidence="4" key="2">
    <citation type="submission" date="2025-08" db="UniProtKB">
        <authorList>
            <consortium name="EnsemblFungi"/>
        </authorList>
    </citation>
    <scope>IDENTIFICATION</scope>
    <source>
        <strain evidence="4">4287 / CBS 123668 / FGSC 9935 / NRRL 34936</strain>
    </source>
</reference>
<dbReference type="InterPro" id="IPR016163">
    <property type="entry name" value="Ald_DH_C"/>
</dbReference>
<evidence type="ECO:0000259" key="3">
    <source>
        <dbReference type="Pfam" id="PF00171"/>
    </source>
</evidence>
<accession>A0A0D2XFD6</accession>